<comment type="catalytic activity">
    <reaction evidence="3">
        <text>adenosylcob(III)inamide + GTP = adenosylcob(III)inamide phosphate + GDP + H(+)</text>
        <dbReference type="Rhea" id="RHEA:15765"/>
        <dbReference type="ChEBI" id="CHEBI:2480"/>
        <dbReference type="ChEBI" id="CHEBI:15378"/>
        <dbReference type="ChEBI" id="CHEBI:37565"/>
        <dbReference type="ChEBI" id="CHEBI:58189"/>
        <dbReference type="ChEBI" id="CHEBI:58502"/>
        <dbReference type="EC" id="2.7.1.156"/>
    </reaction>
</comment>
<keyword evidence="20" id="KW-0548">Nucleotidyltransferase</keyword>
<evidence type="ECO:0000256" key="19">
    <source>
        <dbReference type="PIRSR" id="PIRSR006135-2"/>
    </source>
</evidence>
<evidence type="ECO:0000256" key="4">
    <source>
        <dbReference type="ARBA" id="ARBA00003889"/>
    </source>
</evidence>
<feature type="active site" description="GMP-histidine intermediate" evidence="18">
    <location>
        <position position="51"/>
    </location>
</feature>
<evidence type="ECO:0000256" key="5">
    <source>
        <dbReference type="ARBA" id="ARBA00004692"/>
    </source>
</evidence>
<evidence type="ECO:0000256" key="1">
    <source>
        <dbReference type="ARBA" id="ARBA00000312"/>
    </source>
</evidence>
<evidence type="ECO:0000256" key="8">
    <source>
        <dbReference type="ARBA" id="ARBA00012016"/>
    </source>
</evidence>
<evidence type="ECO:0000256" key="9">
    <source>
        <dbReference type="ARBA" id="ARBA00012523"/>
    </source>
</evidence>
<dbReference type="GO" id="GO:0009236">
    <property type="term" value="P:cobalamin biosynthetic process"/>
    <property type="evidence" value="ECO:0007669"/>
    <property type="project" value="UniProtKB-UniPathway"/>
</dbReference>
<keyword evidence="12 19" id="KW-0547">Nucleotide-binding</keyword>
<evidence type="ECO:0000256" key="17">
    <source>
        <dbReference type="ARBA" id="ARBA00030571"/>
    </source>
</evidence>
<evidence type="ECO:0000256" key="14">
    <source>
        <dbReference type="ARBA" id="ARBA00022840"/>
    </source>
</evidence>
<comment type="function">
    <text evidence="4">Catalyzes ATP-dependent phosphorylation of adenosylcobinamide and addition of GMP to adenosylcobinamide phosphate.</text>
</comment>
<dbReference type="RefSeq" id="WP_124843918.1">
    <property type="nucleotide sequence ID" value="NZ_RQZG01000005.1"/>
</dbReference>
<dbReference type="InterPro" id="IPR027417">
    <property type="entry name" value="P-loop_NTPase"/>
</dbReference>
<proteinExistence type="inferred from homology"/>
<evidence type="ECO:0000256" key="12">
    <source>
        <dbReference type="ARBA" id="ARBA00022741"/>
    </source>
</evidence>
<comment type="caution">
    <text evidence="20">The sequence shown here is derived from an EMBL/GenBank/DDBJ whole genome shotgun (WGS) entry which is preliminary data.</text>
</comment>
<dbReference type="CDD" id="cd00544">
    <property type="entry name" value="CobU"/>
    <property type="match status" value="1"/>
</dbReference>
<evidence type="ECO:0000256" key="16">
    <source>
        <dbReference type="ARBA" id="ARBA00029570"/>
    </source>
</evidence>
<evidence type="ECO:0000256" key="3">
    <source>
        <dbReference type="ARBA" id="ARBA00001522"/>
    </source>
</evidence>
<dbReference type="GO" id="GO:0008820">
    <property type="term" value="F:cobinamide phosphate guanylyltransferase activity"/>
    <property type="evidence" value="ECO:0007669"/>
    <property type="project" value="UniProtKB-EC"/>
</dbReference>
<dbReference type="EC" id="2.7.7.62" evidence="9"/>
<feature type="binding site" evidence="19">
    <location>
        <begin position="9"/>
        <end position="16"/>
    </location>
    <ligand>
        <name>GTP</name>
        <dbReference type="ChEBI" id="CHEBI:37565"/>
    </ligand>
</feature>
<evidence type="ECO:0000256" key="15">
    <source>
        <dbReference type="ARBA" id="ARBA00023134"/>
    </source>
</evidence>
<dbReference type="NCBIfam" id="NF004469">
    <property type="entry name" value="PRK05800.1"/>
    <property type="match status" value="1"/>
</dbReference>
<dbReference type="Gene3D" id="3.40.50.300">
    <property type="entry name" value="P-loop containing nucleotide triphosphate hydrolases"/>
    <property type="match status" value="1"/>
</dbReference>
<dbReference type="Pfam" id="PF02283">
    <property type="entry name" value="CobU"/>
    <property type="match status" value="1"/>
</dbReference>
<dbReference type="OrthoDB" id="9788370at2"/>
<evidence type="ECO:0000256" key="10">
    <source>
        <dbReference type="ARBA" id="ARBA00022573"/>
    </source>
</evidence>
<dbReference type="InterPro" id="IPR003203">
    <property type="entry name" value="CobU/CobP"/>
</dbReference>
<dbReference type="Proteomes" id="UP000280819">
    <property type="component" value="Unassembled WGS sequence"/>
</dbReference>
<keyword evidence="14" id="KW-0067">ATP-binding</keyword>
<evidence type="ECO:0000313" key="21">
    <source>
        <dbReference type="Proteomes" id="UP000280819"/>
    </source>
</evidence>
<dbReference type="SUPFAM" id="SSF52540">
    <property type="entry name" value="P-loop containing nucleoside triphosphate hydrolases"/>
    <property type="match status" value="1"/>
</dbReference>
<keyword evidence="11 20" id="KW-0808">Transferase</keyword>
<evidence type="ECO:0000256" key="13">
    <source>
        <dbReference type="ARBA" id="ARBA00022777"/>
    </source>
</evidence>
<feature type="binding site" evidence="19">
    <location>
        <position position="82"/>
    </location>
    <ligand>
        <name>GTP</name>
        <dbReference type="ChEBI" id="CHEBI:37565"/>
    </ligand>
</feature>
<dbReference type="PANTHER" id="PTHR34848">
    <property type="match status" value="1"/>
</dbReference>
<comment type="pathway">
    <text evidence="6">Cofactor biosynthesis; adenosylcobalamin biosynthesis; adenosylcobalamin from cob(II)yrinate a,c-diamide: step 5/7.</text>
</comment>
<accession>A0A3P1T8E8</accession>
<protein>
    <recommendedName>
        <fullName evidence="16">Adenosylcobinamide kinase</fullName>
        <ecNumber evidence="8">2.7.1.156</ecNumber>
        <ecNumber evidence="9">2.7.7.62</ecNumber>
    </recommendedName>
    <alternativeName>
        <fullName evidence="17">Adenosylcobinamide-phosphate guanylyltransferase</fullName>
    </alternativeName>
</protein>
<dbReference type="GO" id="GO:0005525">
    <property type="term" value="F:GTP binding"/>
    <property type="evidence" value="ECO:0007669"/>
    <property type="project" value="UniProtKB-KW"/>
</dbReference>
<evidence type="ECO:0000256" key="11">
    <source>
        <dbReference type="ARBA" id="ARBA00022679"/>
    </source>
</evidence>
<dbReference type="GO" id="GO:0005524">
    <property type="term" value="F:ATP binding"/>
    <property type="evidence" value="ECO:0007669"/>
    <property type="project" value="UniProtKB-KW"/>
</dbReference>
<sequence>MIGTALVLGGTRSGKSTFAESLLATAGRVTYVATSEQRPDDPEWEERLALHRARRPAHWTTVETIDLAAELRREDPTPMLVDCLGVWLTRLLDDGCWDRDATALARCEARITEFLEALAGTSRPVVFVSNEVGLSVVPATSAGRLFADQLGRLNMRVAAAVDQVWLCVAGIPMPIKGA</sequence>
<dbReference type="PIRSF" id="PIRSF006135">
    <property type="entry name" value="CobU"/>
    <property type="match status" value="1"/>
</dbReference>
<feature type="binding site" evidence="19">
    <location>
        <position position="63"/>
    </location>
    <ligand>
        <name>GTP</name>
        <dbReference type="ChEBI" id="CHEBI:37565"/>
    </ligand>
</feature>
<evidence type="ECO:0000256" key="7">
    <source>
        <dbReference type="ARBA" id="ARBA00007490"/>
    </source>
</evidence>
<dbReference type="AlphaFoldDB" id="A0A3P1T8E8"/>
<dbReference type="EMBL" id="RQZG01000005">
    <property type="protein sequence ID" value="RRD05751.1"/>
    <property type="molecule type" value="Genomic_DNA"/>
</dbReference>
<evidence type="ECO:0000256" key="18">
    <source>
        <dbReference type="PIRSR" id="PIRSR006135-1"/>
    </source>
</evidence>
<dbReference type="PANTHER" id="PTHR34848:SF1">
    <property type="entry name" value="BIFUNCTIONAL ADENOSYLCOBALAMIN BIOSYNTHESIS PROTEIN COBU"/>
    <property type="match status" value="1"/>
</dbReference>
<organism evidence="20 21">
    <name type="scientific">Arachnia propionica</name>
    <dbReference type="NCBI Taxonomy" id="1750"/>
    <lineage>
        <taxon>Bacteria</taxon>
        <taxon>Bacillati</taxon>
        <taxon>Actinomycetota</taxon>
        <taxon>Actinomycetes</taxon>
        <taxon>Propionibacteriales</taxon>
        <taxon>Propionibacteriaceae</taxon>
        <taxon>Arachnia</taxon>
    </lineage>
</organism>
<dbReference type="EC" id="2.7.1.156" evidence="8"/>
<feature type="binding site" evidence="19">
    <location>
        <begin position="52"/>
        <end position="55"/>
    </location>
    <ligand>
        <name>GTP</name>
        <dbReference type="ChEBI" id="CHEBI:37565"/>
    </ligand>
</feature>
<comment type="catalytic activity">
    <reaction evidence="1">
        <text>adenosylcob(III)inamide + ATP = adenosylcob(III)inamide phosphate + ADP + H(+)</text>
        <dbReference type="Rhea" id="RHEA:15769"/>
        <dbReference type="ChEBI" id="CHEBI:2480"/>
        <dbReference type="ChEBI" id="CHEBI:15378"/>
        <dbReference type="ChEBI" id="CHEBI:30616"/>
        <dbReference type="ChEBI" id="CHEBI:58502"/>
        <dbReference type="ChEBI" id="CHEBI:456216"/>
        <dbReference type="EC" id="2.7.1.156"/>
    </reaction>
</comment>
<comment type="catalytic activity">
    <reaction evidence="2">
        <text>adenosylcob(III)inamide phosphate + GTP + H(+) = adenosylcob(III)inamide-GDP + diphosphate</text>
        <dbReference type="Rhea" id="RHEA:22712"/>
        <dbReference type="ChEBI" id="CHEBI:15378"/>
        <dbReference type="ChEBI" id="CHEBI:33019"/>
        <dbReference type="ChEBI" id="CHEBI:37565"/>
        <dbReference type="ChEBI" id="CHEBI:58502"/>
        <dbReference type="ChEBI" id="CHEBI:60487"/>
        <dbReference type="EC" id="2.7.7.62"/>
    </reaction>
</comment>
<gene>
    <name evidence="20" type="ORF">EII34_05970</name>
</gene>
<feature type="binding site" evidence="19">
    <location>
        <begin position="33"/>
        <end position="35"/>
    </location>
    <ligand>
        <name>GTP</name>
        <dbReference type="ChEBI" id="CHEBI:37565"/>
    </ligand>
</feature>
<dbReference type="UniPathway" id="UPA00148">
    <property type="reaction ID" value="UER00236"/>
</dbReference>
<evidence type="ECO:0000313" key="20">
    <source>
        <dbReference type="EMBL" id="RRD05751.1"/>
    </source>
</evidence>
<reference evidence="20 21" key="1">
    <citation type="submission" date="2018-11" db="EMBL/GenBank/DDBJ databases">
        <title>Genomes From Bacteria Associated with the Canine Oral Cavity: a Test Case for Automated Genome-Based Taxonomic Assignment.</title>
        <authorList>
            <person name="Coil D.A."/>
            <person name="Jospin G."/>
            <person name="Darling A.E."/>
            <person name="Wallis C."/>
            <person name="Davis I.J."/>
            <person name="Harris S."/>
            <person name="Eisen J.A."/>
            <person name="Holcombe L.J."/>
            <person name="O'Flynn C."/>
        </authorList>
    </citation>
    <scope>NUCLEOTIDE SEQUENCE [LARGE SCALE GENOMIC DNA]</scope>
    <source>
        <strain evidence="20 21">OH887_COT-365</strain>
    </source>
</reference>
<evidence type="ECO:0000256" key="6">
    <source>
        <dbReference type="ARBA" id="ARBA00005159"/>
    </source>
</evidence>
<name>A0A3P1T8E8_9ACTN</name>
<comment type="similarity">
    <text evidence="7">Belongs to the CobU/CobP family.</text>
</comment>
<keyword evidence="10" id="KW-0169">Cobalamin biosynthesis</keyword>
<evidence type="ECO:0000256" key="2">
    <source>
        <dbReference type="ARBA" id="ARBA00000711"/>
    </source>
</evidence>
<keyword evidence="15 19" id="KW-0342">GTP-binding</keyword>
<keyword evidence="13 20" id="KW-0418">Kinase</keyword>
<dbReference type="GO" id="GO:0043752">
    <property type="term" value="F:adenosylcobinamide kinase activity"/>
    <property type="evidence" value="ECO:0007669"/>
    <property type="project" value="UniProtKB-EC"/>
</dbReference>
<comment type="pathway">
    <text evidence="5">Cofactor biosynthesis; adenosylcobalamin biosynthesis; adenosylcobalamin from cob(II)yrinate a,c-diamide: step 6/7.</text>
</comment>